<dbReference type="SUPFAM" id="SSF54534">
    <property type="entry name" value="FKBP-like"/>
    <property type="match status" value="1"/>
</dbReference>
<dbReference type="STRING" id="450851.PHZ_c0058"/>
<reference evidence="2 3" key="1">
    <citation type="journal article" date="2008" name="BMC Genomics">
        <title>Complete genome of Phenylobacterium zucineum - a novel facultative intracellular bacterium isolated from human erythroleukemia cell line K562.</title>
        <authorList>
            <person name="Luo Y."/>
            <person name="Xu X."/>
            <person name="Ding Z."/>
            <person name="Liu Z."/>
            <person name="Zhang B."/>
            <person name="Yan Z."/>
            <person name="Sun J."/>
            <person name="Hu S."/>
            <person name="Hu X."/>
        </authorList>
    </citation>
    <scope>NUCLEOTIDE SEQUENCE [LARGE SCALE GENOMIC DNA]</scope>
    <source>
        <strain evidence="2 3">HLK1</strain>
    </source>
</reference>
<dbReference type="RefSeq" id="WP_012520620.1">
    <property type="nucleotide sequence ID" value="NC_011144.1"/>
</dbReference>
<proteinExistence type="predicted"/>
<dbReference type="GO" id="GO:0003746">
    <property type="term" value="F:translation elongation factor activity"/>
    <property type="evidence" value="ECO:0007669"/>
    <property type="project" value="UniProtKB-KW"/>
</dbReference>
<dbReference type="Pfam" id="PF01272">
    <property type="entry name" value="GreA_GreB"/>
    <property type="match status" value="1"/>
</dbReference>
<evidence type="ECO:0000313" key="2">
    <source>
        <dbReference type="EMBL" id="ACG76472.1"/>
    </source>
</evidence>
<dbReference type="HOGENOM" id="CLU_120358_0_1_5"/>
<dbReference type="InterPro" id="IPR036953">
    <property type="entry name" value="GreA/GreB_C_sf"/>
</dbReference>
<evidence type="ECO:0000313" key="3">
    <source>
        <dbReference type="Proteomes" id="UP000001868"/>
    </source>
</evidence>
<dbReference type="GO" id="GO:0003677">
    <property type="term" value="F:DNA binding"/>
    <property type="evidence" value="ECO:0007669"/>
    <property type="project" value="InterPro"/>
</dbReference>
<dbReference type="GO" id="GO:0032784">
    <property type="term" value="P:regulation of DNA-templated transcription elongation"/>
    <property type="evidence" value="ECO:0007669"/>
    <property type="project" value="InterPro"/>
</dbReference>
<name>B4RBL2_PHEZH</name>
<dbReference type="KEGG" id="pzu:PHZ_c0058"/>
<dbReference type="OrthoDB" id="192847at2"/>
<gene>
    <name evidence="2" type="ordered locus">PHZ_c0058</name>
</gene>
<sequence>MSPHSSLPSNPRVTVLDEEYAPLADIVCGSPRATPGLALLWNELSRATLVQAGRAPADVVRLGSAVEYTDLTRRESRRIRLVLPREARPPALEPVSGTIGAALLGLRPGDVFHWRAPSGELRSLQVDAVEPPLAPRISRPRQS</sequence>
<accession>B4RBL2</accession>
<dbReference type="Gene3D" id="3.10.50.30">
    <property type="entry name" value="Transcription elongation factor, GreA/GreB, C-terminal domain"/>
    <property type="match status" value="1"/>
</dbReference>
<feature type="domain" description="Transcription elongation factor GreA/GreB C-terminal" evidence="1">
    <location>
        <begin position="56"/>
        <end position="130"/>
    </location>
</feature>
<dbReference type="AlphaFoldDB" id="B4RBL2"/>
<evidence type="ECO:0000259" key="1">
    <source>
        <dbReference type="Pfam" id="PF01272"/>
    </source>
</evidence>
<protein>
    <submittedName>
        <fullName evidence="2">Transcription elongation factor</fullName>
    </submittedName>
</protein>
<dbReference type="InterPro" id="IPR001437">
    <property type="entry name" value="Tscrpt_elong_fac_GreA/B_C"/>
</dbReference>
<dbReference type="eggNOG" id="COG0782">
    <property type="taxonomic scope" value="Bacteria"/>
</dbReference>
<keyword evidence="2" id="KW-0648">Protein biosynthesis</keyword>
<dbReference type="EMBL" id="CP000747">
    <property type="protein sequence ID" value="ACG76472.1"/>
    <property type="molecule type" value="Genomic_DNA"/>
</dbReference>
<organism evidence="2 3">
    <name type="scientific">Phenylobacterium zucineum (strain HLK1)</name>
    <dbReference type="NCBI Taxonomy" id="450851"/>
    <lineage>
        <taxon>Bacteria</taxon>
        <taxon>Pseudomonadati</taxon>
        <taxon>Pseudomonadota</taxon>
        <taxon>Alphaproteobacteria</taxon>
        <taxon>Caulobacterales</taxon>
        <taxon>Caulobacteraceae</taxon>
        <taxon>Phenylobacterium</taxon>
    </lineage>
</organism>
<keyword evidence="2" id="KW-0251">Elongation factor</keyword>
<dbReference type="Proteomes" id="UP000001868">
    <property type="component" value="Chromosome"/>
</dbReference>
<keyword evidence="3" id="KW-1185">Reference proteome</keyword>